<keyword evidence="1" id="KW-0472">Membrane</keyword>
<evidence type="ECO:0000313" key="2">
    <source>
        <dbReference type="EMBL" id="GAA3016559.1"/>
    </source>
</evidence>
<organism evidence="2 3">
    <name type="scientific">Streptosporangium longisporum</name>
    <dbReference type="NCBI Taxonomy" id="46187"/>
    <lineage>
        <taxon>Bacteria</taxon>
        <taxon>Bacillati</taxon>
        <taxon>Actinomycetota</taxon>
        <taxon>Actinomycetes</taxon>
        <taxon>Streptosporangiales</taxon>
        <taxon>Streptosporangiaceae</taxon>
        <taxon>Streptosporangium</taxon>
    </lineage>
</organism>
<sequence length="145" mass="17113">MAGDWGVAVIIAVSALVVWTLLMWWRHRRVRDERIRRMQQRRPGPVLPLADHRLPSQTGTAWPVRTYLVGVINAEEEPQEVQEWRVSWPQARDWAVEKSKRADVREAWVIFDDEAGRSSTVWAWQDGRGVSRQAYPWRWKSRIES</sequence>
<evidence type="ECO:0000313" key="3">
    <source>
        <dbReference type="Proteomes" id="UP001499930"/>
    </source>
</evidence>
<gene>
    <name evidence="2" type="ORF">GCM10017559_45210</name>
</gene>
<dbReference type="EMBL" id="BAAAWD010000013">
    <property type="protein sequence ID" value="GAA3016559.1"/>
    <property type="molecule type" value="Genomic_DNA"/>
</dbReference>
<keyword evidence="3" id="KW-1185">Reference proteome</keyword>
<keyword evidence="1" id="KW-1133">Transmembrane helix</keyword>
<name>A0ABP6KLF1_9ACTN</name>
<feature type="transmembrane region" description="Helical" evidence="1">
    <location>
        <begin position="6"/>
        <end position="25"/>
    </location>
</feature>
<reference evidence="3" key="1">
    <citation type="journal article" date="2019" name="Int. J. Syst. Evol. Microbiol.">
        <title>The Global Catalogue of Microorganisms (GCM) 10K type strain sequencing project: providing services to taxonomists for standard genome sequencing and annotation.</title>
        <authorList>
            <consortium name="The Broad Institute Genomics Platform"/>
            <consortium name="The Broad Institute Genome Sequencing Center for Infectious Disease"/>
            <person name="Wu L."/>
            <person name="Ma J."/>
        </authorList>
    </citation>
    <scope>NUCLEOTIDE SEQUENCE [LARGE SCALE GENOMIC DNA]</scope>
    <source>
        <strain evidence="3">JCM 3106</strain>
    </source>
</reference>
<comment type="caution">
    <text evidence="2">The sequence shown here is derived from an EMBL/GenBank/DDBJ whole genome shotgun (WGS) entry which is preliminary data.</text>
</comment>
<proteinExistence type="predicted"/>
<keyword evidence="1" id="KW-0812">Transmembrane</keyword>
<accession>A0ABP6KLF1</accession>
<evidence type="ECO:0000256" key="1">
    <source>
        <dbReference type="SAM" id="Phobius"/>
    </source>
</evidence>
<dbReference type="Proteomes" id="UP001499930">
    <property type="component" value="Unassembled WGS sequence"/>
</dbReference>
<protein>
    <submittedName>
        <fullName evidence="2">Uncharacterized protein</fullName>
    </submittedName>
</protein>